<dbReference type="InterPro" id="IPR045233">
    <property type="entry name" value="GMPPB_N"/>
</dbReference>
<sequence length="527" mass="59281">MKFQMPCSKCSVIANIVVFCQAFIGYIYTYHFKNCDKISFIVSQKRNFSRPSIFLSSVFRALMKALILIGGYGTRLRPLTLSIPKPLVEFANKPMLLHQIKALLEVDINEIILAINREAEVLESSIRESCDKVIQNTNVKIVFSYEKEALDTGGPLAQAAPFLTGERFFVLNSDIICNYPFKRMLEFHLSHGKEGTMAVTKVEEPSKYGAVVHNDQTGLVKRFVEKPSEYVANRINAGLYIFEPTILKRIEAKPMSIETAVFPAMVRDSELYCIEFSGFWMDIGQPADYLTGMRLYLGHLYECKSPLLTVDPNLIGNVLVHETAKIGHGCRIGPNVTIGAGVIIEDGVRISNSAIFSKSIIKSHSWLNNCIVGWRSVVGKWVRMENVTVLGEDVSVKDELFLNGALVLPHNLISQSVSEPHIIICKYIQMNYLLVTGFFTICLLLPNIFAKRKSETLNVPFHINEKGDMVIEVGGVKFSLNSKQVLKFNDGESKTEIDFGAPTPEELKNKHGTRRITEYFNESEEQE</sequence>
<evidence type="ECO:0000256" key="2">
    <source>
        <dbReference type="ARBA" id="ARBA00007274"/>
    </source>
</evidence>
<dbReference type="InterPro" id="IPR050486">
    <property type="entry name" value="Mannose-1P_guanyltransferase"/>
</dbReference>
<keyword evidence="6" id="KW-0342">GTP-binding</keyword>
<dbReference type="Pfam" id="PF00483">
    <property type="entry name" value="NTP_transferase"/>
    <property type="match status" value="1"/>
</dbReference>
<dbReference type="Pfam" id="PF25087">
    <property type="entry name" value="GMPPB_C"/>
    <property type="match status" value="1"/>
</dbReference>
<dbReference type="InterPro" id="IPR056729">
    <property type="entry name" value="GMPPB_C"/>
</dbReference>
<feature type="transmembrane region" description="Helical" evidence="7">
    <location>
        <begin position="12"/>
        <end position="32"/>
    </location>
</feature>
<keyword evidence="7" id="KW-1133">Transmembrane helix</keyword>
<accession>A0AA85FPQ1</accession>
<dbReference type="GO" id="GO:0004475">
    <property type="term" value="F:mannose-1-phosphate guanylyltransferase (GTP) activity"/>
    <property type="evidence" value="ECO:0007669"/>
    <property type="project" value="UniProtKB-EC"/>
</dbReference>
<dbReference type="CDD" id="cd06425">
    <property type="entry name" value="M1P_guanylylT_B_like_N"/>
    <property type="match status" value="1"/>
</dbReference>
<feature type="domain" description="Mannose-1-phosphate guanyltransferase C-terminal" evidence="9">
    <location>
        <begin position="315"/>
        <end position="423"/>
    </location>
</feature>
<dbReference type="Gene3D" id="3.90.550.10">
    <property type="entry name" value="Spore Coat Polysaccharide Biosynthesis Protein SpsA, Chain A"/>
    <property type="match status" value="1"/>
</dbReference>
<evidence type="ECO:0000259" key="8">
    <source>
        <dbReference type="Pfam" id="PF00483"/>
    </source>
</evidence>
<keyword evidence="4" id="KW-0808">Transferase</keyword>
<dbReference type="AlphaFoldDB" id="A0AA85FPQ1"/>
<evidence type="ECO:0000259" key="9">
    <source>
        <dbReference type="Pfam" id="PF25087"/>
    </source>
</evidence>
<dbReference type="WBParaSite" id="SRDH1_59690.1">
    <property type="protein sequence ID" value="SRDH1_59690.1"/>
    <property type="gene ID" value="SRDH1_59690"/>
</dbReference>
<evidence type="ECO:0000256" key="6">
    <source>
        <dbReference type="ARBA" id="ARBA00023134"/>
    </source>
</evidence>
<keyword evidence="10" id="KW-1185">Reference proteome</keyword>
<feature type="domain" description="Nucleotidyl transferase" evidence="8">
    <location>
        <begin position="64"/>
        <end position="295"/>
    </location>
</feature>
<feature type="transmembrane region" description="Helical" evidence="7">
    <location>
        <begin position="430"/>
        <end position="450"/>
    </location>
</feature>
<reference evidence="10" key="1">
    <citation type="submission" date="2022-06" db="EMBL/GenBank/DDBJ databases">
        <authorList>
            <person name="Berger JAMES D."/>
            <person name="Berger JAMES D."/>
        </authorList>
    </citation>
    <scope>NUCLEOTIDE SEQUENCE [LARGE SCALE GENOMIC DNA]</scope>
</reference>
<comment type="pathway">
    <text evidence="1">Nucleotide-sugar biosynthesis; GDP-alpha-D-mannose biosynthesis; GDP-alpha-D-mannose from alpha-D-mannose 1-phosphate (GTP route): step 1/1.</text>
</comment>
<dbReference type="FunFam" id="3.90.550.10:FF:000013">
    <property type="entry name" value="mannose-1-phosphate guanyltransferase beta"/>
    <property type="match status" value="1"/>
</dbReference>
<dbReference type="SUPFAM" id="SSF53448">
    <property type="entry name" value="Nucleotide-diphospho-sugar transferases"/>
    <property type="match status" value="1"/>
</dbReference>
<keyword evidence="5" id="KW-0547">Nucleotide-binding</keyword>
<feature type="transmembrane region" description="Helical" evidence="7">
    <location>
        <begin position="53"/>
        <end position="73"/>
    </location>
</feature>
<organism evidence="10 11">
    <name type="scientific">Schistosoma rodhaini</name>
    <dbReference type="NCBI Taxonomy" id="6188"/>
    <lineage>
        <taxon>Eukaryota</taxon>
        <taxon>Metazoa</taxon>
        <taxon>Spiralia</taxon>
        <taxon>Lophotrochozoa</taxon>
        <taxon>Platyhelminthes</taxon>
        <taxon>Trematoda</taxon>
        <taxon>Digenea</taxon>
        <taxon>Strigeidida</taxon>
        <taxon>Schistosomatoidea</taxon>
        <taxon>Schistosomatidae</taxon>
        <taxon>Schistosoma</taxon>
    </lineage>
</organism>
<proteinExistence type="inferred from homology"/>
<evidence type="ECO:0000313" key="11">
    <source>
        <dbReference type="WBParaSite" id="SRDH1_59690.1"/>
    </source>
</evidence>
<dbReference type="Gene3D" id="2.160.10.10">
    <property type="entry name" value="Hexapeptide repeat proteins"/>
    <property type="match status" value="1"/>
</dbReference>
<evidence type="ECO:0000313" key="10">
    <source>
        <dbReference type="Proteomes" id="UP000050792"/>
    </source>
</evidence>
<keyword evidence="7" id="KW-0812">Transmembrane</keyword>
<evidence type="ECO:0000256" key="4">
    <source>
        <dbReference type="ARBA" id="ARBA00022679"/>
    </source>
</evidence>
<keyword evidence="7" id="KW-0472">Membrane</keyword>
<name>A0AA85FPQ1_9TREM</name>
<evidence type="ECO:0000256" key="5">
    <source>
        <dbReference type="ARBA" id="ARBA00022741"/>
    </source>
</evidence>
<evidence type="ECO:0000256" key="1">
    <source>
        <dbReference type="ARBA" id="ARBA00004823"/>
    </source>
</evidence>
<dbReference type="Proteomes" id="UP000050792">
    <property type="component" value="Unassembled WGS sequence"/>
</dbReference>
<dbReference type="EC" id="2.7.7.13" evidence="3"/>
<dbReference type="GO" id="GO:0009298">
    <property type="term" value="P:GDP-mannose biosynthetic process"/>
    <property type="evidence" value="ECO:0007669"/>
    <property type="project" value="InterPro"/>
</dbReference>
<dbReference type="GO" id="GO:0005525">
    <property type="term" value="F:GTP binding"/>
    <property type="evidence" value="ECO:0007669"/>
    <property type="project" value="UniProtKB-KW"/>
</dbReference>
<protein>
    <recommendedName>
        <fullName evidence="3">mannose-1-phosphate guanylyltransferase</fullName>
        <ecNumber evidence="3">2.7.7.13</ecNumber>
    </recommendedName>
</protein>
<dbReference type="PANTHER" id="PTHR22572">
    <property type="entry name" value="SUGAR-1-PHOSPHATE GUANYL TRANSFERASE"/>
    <property type="match status" value="1"/>
</dbReference>
<evidence type="ECO:0000256" key="3">
    <source>
        <dbReference type="ARBA" id="ARBA00012387"/>
    </source>
</evidence>
<evidence type="ECO:0000256" key="7">
    <source>
        <dbReference type="SAM" id="Phobius"/>
    </source>
</evidence>
<reference evidence="11" key="2">
    <citation type="submission" date="2023-11" db="UniProtKB">
        <authorList>
            <consortium name="WormBaseParasite"/>
        </authorList>
    </citation>
    <scope>IDENTIFICATION</scope>
</reference>
<dbReference type="InterPro" id="IPR005835">
    <property type="entry name" value="NTP_transferase_dom"/>
</dbReference>
<dbReference type="InterPro" id="IPR029044">
    <property type="entry name" value="Nucleotide-diphossugar_trans"/>
</dbReference>
<comment type="similarity">
    <text evidence="2">Belongs to the transferase hexapeptide repeat family.</text>
</comment>